<dbReference type="STRING" id="521674.Plim_0889"/>
<dbReference type="RefSeq" id="WP_013109164.1">
    <property type="nucleotide sequence ID" value="NC_014148.1"/>
</dbReference>
<reference evidence="1 2" key="1">
    <citation type="journal article" date="2010" name="Stand. Genomic Sci.">
        <title>Complete genome sequence of Planctomyces limnophilus type strain (Mu 290).</title>
        <authorList>
            <person name="Labutti K."/>
            <person name="Sikorski J."/>
            <person name="Schneider S."/>
            <person name="Nolan M."/>
            <person name="Lucas S."/>
            <person name="Glavina Del Rio T."/>
            <person name="Tice H."/>
            <person name="Cheng J.F."/>
            <person name="Goodwin L."/>
            <person name="Pitluck S."/>
            <person name="Liolios K."/>
            <person name="Ivanova N."/>
            <person name="Mavromatis K."/>
            <person name="Mikhailova N."/>
            <person name="Pati A."/>
            <person name="Chen A."/>
            <person name="Palaniappan K."/>
            <person name="Land M."/>
            <person name="Hauser L."/>
            <person name="Chang Y.J."/>
            <person name="Jeffries C.D."/>
            <person name="Tindall B.J."/>
            <person name="Rohde M."/>
            <person name="Goker M."/>
            <person name="Woyke T."/>
            <person name="Bristow J."/>
            <person name="Eisen J.A."/>
            <person name="Markowitz V."/>
            <person name="Hugenholtz P."/>
            <person name="Kyrpides N.C."/>
            <person name="Klenk H.P."/>
            <person name="Lapidus A."/>
        </authorList>
    </citation>
    <scope>NUCLEOTIDE SEQUENCE [LARGE SCALE GENOMIC DNA]</scope>
    <source>
        <strain evidence="2">ATCC 43296 / DSM 3776 / IFAM 1008 / 290</strain>
    </source>
</reference>
<dbReference type="OrthoDB" id="212635at2"/>
<dbReference type="AlphaFoldDB" id="D5SSI5"/>
<protein>
    <submittedName>
        <fullName evidence="1">Uncharacterized protein</fullName>
    </submittedName>
</protein>
<proteinExistence type="predicted"/>
<evidence type="ECO:0000313" key="1">
    <source>
        <dbReference type="EMBL" id="ADG66733.1"/>
    </source>
</evidence>
<dbReference type="HOGENOM" id="CLU_1260470_0_0_0"/>
<dbReference type="KEGG" id="plm:Plim_0889"/>
<evidence type="ECO:0000313" key="2">
    <source>
        <dbReference type="Proteomes" id="UP000002220"/>
    </source>
</evidence>
<dbReference type="EMBL" id="CP001744">
    <property type="protein sequence ID" value="ADG66733.1"/>
    <property type="molecule type" value="Genomic_DNA"/>
</dbReference>
<gene>
    <name evidence="1" type="ordered locus">Plim_0889</name>
</gene>
<keyword evidence="2" id="KW-1185">Reference proteome</keyword>
<sequence length="219" mass="23989">MIMVAFAVEDSPVDLGSSAQIVARCHVADYLRDAGIRHPDLLSSLSKRFVEEAEQLLEDTQPAGMDGEHHPYSAAELCEAALRLALRELESTVELFPGAQDFSGKMTVIPGGSNGGTAELQEAPAELAEGVEAGSKSLGSSNSSRYLDRRLQGAVPHLAQISMVRIRPSDVAPESQRIAMRAQLRPKLLRVFRKGYWRGVWKNLCQVLTTVKLRLEPVR</sequence>
<organism evidence="1 2">
    <name type="scientific">Planctopirus limnophila (strain ATCC 43296 / DSM 3776 / IFAM 1008 / Mu 290)</name>
    <name type="common">Planctomyces limnophilus</name>
    <dbReference type="NCBI Taxonomy" id="521674"/>
    <lineage>
        <taxon>Bacteria</taxon>
        <taxon>Pseudomonadati</taxon>
        <taxon>Planctomycetota</taxon>
        <taxon>Planctomycetia</taxon>
        <taxon>Planctomycetales</taxon>
        <taxon>Planctomycetaceae</taxon>
        <taxon>Planctopirus</taxon>
    </lineage>
</organism>
<name>D5SSI5_PLAL2</name>
<accession>D5SSI5</accession>
<dbReference type="Proteomes" id="UP000002220">
    <property type="component" value="Chromosome"/>
</dbReference>